<evidence type="ECO:0000313" key="5">
    <source>
        <dbReference type="EMBL" id="HIX19126.1"/>
    </source>
</evidence>
<evidence type="ECO:0000259" key="4">
    <source>
        <dbReference type="Pfam" id="PF10672"/>
    </source>
</evidence>
<keyword evidence="2 5" id="KW-0808">Transferase</keyword>
<evidence type="ECO:0000256" key="1">
    <source>
        <dbReference type="ARBA" id="ARBA00022603"/>
    </source>
</evidence>
<dbReference type="EC" id="2.1.1.-" evidence="5"/>
<keyword evidence="1 5" id="KW-0489">Methyltransferase</keyword>
<dbReference type="GO" id="GO:0008168">
    <property type="term" value="F:methyltransferase activity"/>
    <property type="evidence" value="ECO:0007669"/>
    <property type="project" value="UniProtKB-KW"/>
</dbReference>
<feature type="domain" description="S-adenosylmethionine-dependent methyltransferase" evidence="4">
    <location>
        <begin position="91"/>
        <end position="257"/>
    </location>
</feature>
<keyword evidence="3" id="KW-0949">S-adenosyl-L-methionine</keyword>
<evidence type="ECO:0000256" key="2">
    <source>
        <dbReference type="ARBA" id="ARBA00022679"/>
    </source>
</evidence>
<dbReference type="CDD" id="cd02440">
    <property type="entry name" value="AdoMet_MTases"/>
    <property type="match status" value="1"/>
</dbReference>
<dbReference type="InterPro" id="IPR029063">
    <property type="entry name" value="SAM-dependent_MTases_sf"/>
</dbReference>
<dbReference type="PANTHER" id="PTHR43042:SF3">
    <property type="entry name" value="RIBOSOMAL RNA LARGE SUBUNIT METHYLTRANSFERASE YWBD-RELATED"/>
    <property type="match status" value="1"/>
</dbReference>
<proteinExistence type="predicted"/>
<protein>
    <submittedName>
        <fullName evidence="5">Class I SAM-dependent methyltransferase</fullName>
        <ecNumber evidence="5">2.1.1.-</ecNumber>
    </submittedName>
</protein>
<dbReference type="EMBL" id="DXFQ01000013">
    <property type="protein sequence ID" value="HIX19126.1"/>
    <property type="molecule type" value="Genomic_DNA"/>
</dbReference>
<dbReference type="InterPro" id="IPR019614">
    <property type="entry name" value="SAM-dep_methyl-trfase"/>
</dbReference>
<dbReference type="GO" id="GO:0032259">
    <property type="term" value="P:methylation"/>
    <property type="evidence" value="ECO:0007669"/>
    <property type="project" value="UniProtKB-KW"/>
</dbReference>
<dbReference type="Gene3D" id="3.40.50.150">
    <property type="entry name" value="Vaccinia Virus protein VP39"/>
    <property type="match status" value="1"/>
</dbReference>
<sequence>MNLIEQMIEDRRTRLPERTNAYRISDGLTWPGITIDAMADRLLVSVRDTEVPRELRNQLAELRRPVYVKRLERDVKLPPQRLSGPLVKPRFIIEENGVRYLIDMEAGYSQGIFLDQRDNRAEVRRRCREGMTLLNTFAYTGAFSVCAALAGAQTTTLDLAQPCLNWCKENMVLNELDPDEHYFCKGDTMHWLDRFARQGRCFDAIVLDPPTFSRDEKGHVWRVEKDYGRLVESALKCLNPGGWLLCTTNCRKLSHRAFYAQVAEAARGCRLTEGVMPFDFDGEDYLKILWVDR</sequence>
<dbReference type="Proteomes" id="UP000823964">
    <property type="component" value="Unassembled WGS sequence"/>
</dbReference>
<organism evidence="5 6">
    <name type="scientific">Candidatus Akkermansia intestinigallinarum</name>
    <dbReference type="NCBI Taxonomy" id="2838431"/>
    <lineage>
        <taxon>Bacteria</taxon>
        <taxon>Pseudomonadati</taxon>
        <taxon>Verrucomicrobiota</taxon>
        <taxon>Verrucomicrobiia</taxon>
        <taxon>Verrucomicrobiales</taxon>
        <taxon>Akkermansiaceae</taxon>
        <taxon>Akkermansia</taxon>
    </lineage>
</organism>
<reference evidence="5" key="1">
    <citation type="journal article" date="2021" name="PeerJ">
        <title>Extensive microbial diversity within the chicken gut microbiome revealed by metagenomics and culture.</title>
        <authorList>
            <person name="Gilroy R."/>
            <person name="Ravi A."/>
            <person name="Getino M."/>
            <person name="Pursley I."/>
            <person name="Horton D.L."/>
            <person name="Alikhan N.F."/>
            <person name="Baker D."/>
            <person name="Gharbi K."/>
            <person name="Hall N."/>
            <person name="Watson M."/>
            <person name="Adriaenssens E.M."/>
            <person name="Foster-Nyarko E."/>
            <person name="Jarju S."/>
            <person name="Secka A."/>
            <person name="Antonio M."/>
            <person name="Oren A."/>
            <person name="Chaudhuri R.R."/>
            <person name="La Ragione R."/>
            <person name="Hildebrand F."/>
            <person name="Pallen M.J."/>
        </authorList>
    </citation>
    <scope>NUCLEOTIDE SEQUENCE</scope>
    <source>
        <strain evidence="5">14975</strain>
    </source>
</reference>
<dbReference type="SUPFAM" id="SSF53335">
    <property type="entry name" value="S-adenosyl-L-methionine-dependent methyltransferases"/>
    <property type="match status" value="1"/>
</dbReference>
<dbReference type="PANTHER" id="PTHR43042">
    <property type="entry name" value="SAM-DEPENDENT METHYLTRANSFERASE"/>
    <property type="match status" value="1"/>
</dbReference>
<evidence type="ECO:0000256" key="3">
    <source>
        <dbReference type="ARBA" id="ARBA00022691"/>
    </source>
</evidence>
<accession>A0A9D1V9N1</accession>
<dbReference type="Pfam" id="PF10672">
    <property type="entry name" value="Methyltrans_SAM"/>
    <property type="match status" value="1"/>
</dbReference>
<reference evidence="5" key="2">
    <citation type="submission" date="2021-04" db="EMBL/GenBank/DDBJ databases">
        <authorList>
            <person name="Gilroy R."/>
        </authorList>
    </citation>
    <scope>NUCLEOTIDE SEQUENCE</scope>
    <source>
        <strain evidence="5">14975</strain>
    </source>
</reference>
<dbReference type="AlphaFoldDB" id="A0A9D1V9N1"/>
<comment type="caution">
    <text evidence="5">The sequence shown here is derived from an EMBL/GenBank/DDBJ whole genome shotgun (WGS) entry which is preliminary data.</text>
</comment>
<gene>
    <name evidence="5" type="ORF">H9862_00815</name>
</gene>
<evidence type="ECO:0000313" key="6">
    <source>
        <dbReference type="Proteomes" id="UP000823964"/>
    </source>
</evidence>
<name>A0A9D1V9N1_9BACT</name>